<feature type="compositionally biased region" description="Low complexity" evidence="2">
    <location>
        <begin position="232"/>
        <end position="259"/>
    </location>
</feature>
<organism evidence="4 6">
    <name type="scientific">Naumovozyma dairenensis (strain ATCC 10597 / BCRC 20456 / CBS 421 / NBRC 0211 / NRRL Y-12639)</name>
    <name type="common">Saccharomyces dairenensis</name>
    <dbReference type="NCBI Taxonomy" id="1071378"/>
    <lineage>
        <taxon>Eukaryota</taxon>
        <taxon>Fungi</taxon>
        <taxon>Dikarya</taxon>
        <taxon>Ascomycota</taxon>
        <taxon>Saccharomycotina</taxon>
        <taxon>Saccharomycetes</taxon>
        <taxon>Saccharomycetales</taxon>
        <taxon>Saccharomycetaceae</taxon>
        <taxon>Naumovozyma</taxon>
    </lineage>
</organism>
<evidence type="ECO:0000256" key="1">
    <source>
        <dbReference type="PROSITE-ProRule" id="PRU00047"/>
    </source>
</evidence>
<protein>
    <recommendedName>
        <fullName evidence="3">CCHC-type domain-containing protein</fullName>
    </recommendedName>
</protein>
<dbReference type="Proteomes" id="UP000000689">
    <property type="component" value="Chromosome 3"/>
</dbReference>
<dbReference type="KEGG" id="ndi:NDAI_0K00356"/>
<keyword evidence="1" id="KW-0862">Zinc</keyword>
<evidence type="ECO:0000259" key="3">
    <source>
        <dbReference type="PROSITE" id="PS50158"/>
    </source>
</evidence>
<dbReference type="RefSeq" id="XP_003669060.1">
    <property type="nucleotide sequence ID" value="XM_003669012.1"/>
</dbReference>
<accession>G0W7Q6</accession>
<evidence type="ECO:0000256" key="2">
    <source>
        <dbReference type="SAM" id="MobiDB-lite"/>
    </source>
</evidence>
<dbReference type="Pfam" id="PF19259">
    <property type="entry name" value="Ty3_capsid"/>
    <property type="match status" value="1"/>
</dbReference>
<sequence length="320" mass="36964">MNNNQDVHNNLSEDVVMSDDVPNAFTTSGSAVSEIPGNVPNNKDFQFNGQPEANRNIKLFLGKLKNHFLLKGVREDRRKIAFLVECLTDQALIWFDQAEKDQDLYALSYEEFVRIFTDHFTKEVDAFETFSELWNLGHCANATEHAQKFKSLVSGLKPGFASDELLCNIYVMQCQPDMRIQLMLNKPWPSLEHCMLRETTLEASINSIRRSINIPREDPLLVSNVQMNRGNYYNSTRRYNNGRGNRNNNNYNNNNNGYRPALRSSNDSRKRIGGTKRRSDKSNSGPVDWNRICKENDLCRNCHEYGHYKKQCKKPNARPM</sequence>
<reference evidence="4 6" key="1">
    <citation type="journal article" date="2011" name="Proc. Natl. Acad. Sci. U.S.A.">
        <title>Evolutionary erosion of yeast sex chromosomes by mating-type switching accidents.</title>
        <authorList>
            <person name="Gordon J.L."/>
            <person name="Armisen D."/>
            <person name="Proux-Wera E."/>
            <person name="Oheigeartaigh S.S."/>
            <person name="Byrne K.P."/>
            <person name="Wolfe K.H."/>
        </authorList>
    </citation>
    <scope>NUCLEOTIDE SEQUENCE [LARGE SCALE GENOMIC DNA]</scope>
    <source>
        <strain evidence="6">ATCC 10597 / BCRC 20456 / CBS 421 / NBRC 0211 / NRRL Y-12639</strain>
        <strain evidence="4">Type strain:CBS 421</strain>
    </source>
</reference>
<keyword evidence="1" id="KW-0479">Metal-binding</keyword>
<name>G0W7Q6_NAUDC</name>
<proteinExistence type="predicted"/>
<keyword evidence="1" id="KW-0863">Zinc-finger</keyword>
<dbReference type="InterPro" id="IPR036875">
    <property type="entry name" value="Znf_CCHC_sf"/>
</dbReference>
<dbReference type="AlphaFoldDB" id="G0W7Q6"/>
<dbReference type="PROSITE" id="PS50158">
    <property type="entry name" value="ZF_CCHC"/>
    <property type="match status" value="1"/>
</dbReference>
<reference evidence="4" key="2">
    <citation type="submission" date="2011-08" db="EMBL/GenBank/DDBJ databases">
        <authorList>
            <person name="Byrne K."/>
        </authorList>
    </citation>
    <scope>NUCLEOTIDE SEQUENCE</scope>
    <source>
        <strain evidence="4">Type strain:CBS 421</strain>
    </source>
</reference>
<dbReference type="EMBL" id="HE580277">
    <property type="protein sequence ID" value="CCD27226.1"/>
    <property type="molecule type" value="Genomic_DNA"/>
</dbReference>
<dbReference type="InterPro" id="IPR001878">
    <property type="entry name" value="Znf_CCHC"/>
</dbReference>
<dbReference type="KEGG" id="ndi:NDAI_0C01560"/>
<evidence type="ECO:0000313" key="5">
    <source>
        <dbReference type="EMBL" id="CCD27226.1"/>
    </source>
</evidence>
<dbReference type="EMBL" id="HE580269">
    <property type="protein sequence ID" value="CCD23817.1"/>
    <property type="molecule type" value="Genomic_DNA"/>
</dbReference>
<dbReference type="RefSeq" id="XP_003672469.1">
    <property type="nucleotide sequence ID" value="XM_003672421.1"/>
</dbReference>
<feature type="domain" description="CCHC-type" evidence="3">
    <location>
        <begin position="299"/>
        <end position="314"/>
    </location>
</feature>
<gene>
    <name evidence="4" type="primary">NDAI0C01560</name>
    <name evidence="5" type="synonym">NDAI0K00356</name>
    <name evidence="4" type="ordered locus">NDAI_0C01560</name>
    <name evidence="5" type="ordered locus">NDAI_0K00356</name>
</gene>
<dbReference type="GeneID" id="11494651"/>
<dbReference type="GO" id="GO:0003676">
    <property type="term" value="F:nucleic acid binding"/>
    <property type="evidence" value="ECO:0007669"/>
    <property type="project" value="InterPro"/>
</dbReference>
<evidence type="ECO:0000313" key="6">
    <source>
        <dbReference type="Proteomes" id="UP000000689"/>
    </source>
</evidence>
<dbReference type="InterPro" id="IPR045358">
    <property type="entry name" value="Ty3_capsid"/>
</dbReference>
<dbReference type="GeneID" id="11496754"/>
<evidence type="ECO:0000313" key="4">
    <source>
        <dbReference type="EMBL" id="CCD23817.1"/>
    </source>
</evidence>
<dbReference type="Proteomes" id="UP000000689">
    <property type="component" value="Chromosome 11"/>
</dbReference>
<feature type="region of interest" description="Disordered" evidence="2">
    <location>
        <begin position="232"/>
        <end position="287"/>
    </location>
</feature>
<dbReference type="SUPFAM" id="SSF57756">
    <property type="entry name" value="Retrovirus zinc finger-like domains"/>
    <property type="match status" value="1"/>
</dbReference>
<dbReference type="HOGENOM" id="CLU_075358_0_0_1"/>
<dbReference type="GO" id="GO:0008270">
    <property type="term" value="F:zinc ion binding"/>
    <property type="evidence" value="ECO:0007669"/>
    <property type="project" value="UniProtKB-KW"/>
</dbReference>
<keyword evidence="6" id="KW-1185">Reference proteome</keyword>